<name>A0A2A8T529_PRIMG</name>
<evidence type="ECO:0000313" key="3">
    <source>
        <dbReference type="Proteomes" id="UP000256519"/>
    </source>
</evidence>
<reference evidence="2 3" key="1">
    <citation type="journal article" date="2018" name="Appl. Environ. Microbiol.">
        <title>Antimicrobial susceptibility testing and tentative epidemiological cut-off values of five Bacillus species relevant for use as animal feed additives or for plant protection.</title>
        <authorList>
            <person name="Agerso Y."/>
            <person name="Stuer-Lauridsen B."/>
            <person name="Bjerre K."/>
            <person name="Jensen M.G."/>
            <person name="Johansen E."/>
            <person name="Bennedsen M."/>
            <person name="Brockmann E."/>
            <person name="Nielsen B."/>
        </authorList>
    </citation>
    <scope>NUCLEOTIDE SEQUENCE [LARGE SCALE GENOMIC DNA]</scope>
    <source>
        <strain evidence="2 3">CHCC20162</strain>
    </source>
</reference>
<dbReference type="Proteomes" id="UP001213771">
    <property type="component" value="Unassembled WGS sequence"/>
</dbReference>
<dbReference type="Proteomes" id="UP000256519">
    <property type="component" value="Unassembled WGS sequence"/>
</dbReference>
<sequence length="166" mass="18985">MMNSIIMLKGKVKYTLTLDPSVWIFDDRKLDMDVFFEHPPEQKDETEAYTKAVSKHWDREIQEGAVFPPTLKTEKKFKKQELVNGTFGILFAPFLANASPTEEATNVSFKTKDALISFSLEEAQKLIFGFSQDGKPLREDGPIYVYLPDGSNRNNPIKYVEEIIVT</sequence>
<dbReference type="RefSeq" id="WP_013056073.1">
    <property type="nucleotide sequence ID" value="NZ_CAVNYK010000025.1"/>
</dbReference>
<accession>A0A2A8T529</accession>
<organism evidence="2 3">
    <name type="scientific">Priestia megaterium</name>
    <name type="common">Bacillus megaterium</name>
    <dbReference type="NCBI Taxonomy" id="1404"/>
    <lineage>
        <taxon>Bacteria</taxon>
        <taxon>Bacillati</taxon>
        <taxon>Bacillota</taxon>
        <taxon>Bacilli</taxon>
        <taxon>Bacillales</taxon>
        <taxon>Bacillaceae</taxon>
        <taxon>Priestia</taxon>
    </lineage>
</organism>
<dbReference type="AlphaFoldDB" id="A0A2A8T529"/>
<dbReference type="GO" id="GO:0016853">
    <property type="term" value="F:isomerase activity"/>
    <property type="evidence" value="ECO:0007669"/>
    <property type="project" value="UniProtKB-KW"/>
</dbReference>
<dbReference type="EMBL" id="PQWM01000007">
    <property type="protein sequence ID" value="RDZ16496.1"/>
    <property type="molecule type" value="Genomic_DNA"/>
</dbReference>
<evidence type="ECO:0000313" key="2">
    <source>
        <dbReference type="EMBL" id="RDZ16496.1"/>
    </source>
</evidence>
<proteinExistence type="predicted"/>
<protein>
    <submittedName>
        <fullName evidence="1">Peptidyl-prolyl cis-trans isomerase</fullName>
    </submittedName>
</protein>
<gene>
    <name evidence="2" type="ORF">C3744_08215</name>
    <name evidence="1" type="ORF">PVE99_14395</name>
</gene>
<evidence type="ECO:0000313" key="4">
    <source>
        <dbReference type="Proteomes" id="UP001213771"/>
    </source>
</evidence>
<reference evidence="1 4" key="2">
    <citation type="submission" date="2023-02" db="EMBL/GenBank/DDBJ databases">
        <authorList>
            <person name="Olszewska D."/>
        </authorList>
    </citation>
    <scope>NUCLEOTIDE SEQUENCE [LARGE SCALE GENOMIC DNA]</scope>
    <source>
        <strain evidence="1 4">FDU301</strain>
    </source>
</reference>
<keyword evidence="1" id="KW-0413">Isomerase</keyword>
<evidence type="ECO:0000313" key="1">
    <source>
        <dbReference type="EMBL" id="MDD9783576.1"/>
    </source>
</evidence>
<comment type="caution">
    <text evidence="2">The sequence shown here is derived from an EMBL/GenBank/DDBJ whole genome shotgun (WGS) entry which is preliminary data.</text>
</comment>
<dbReference type="EMBL" id="JARAOX010000169">
    <property type="protein sequence ID" value="MDD9783576.1"/>
    <property type="molecule type" value="Genomic_DNA"/>
</dbReference>